<comment type="caution">
    <text evidence="2">The sequence shown here is derived from an EMBL/GenBank/DDBJ whole genome shotgun (WGS) entry which is preliminary data.</text>
</comment>
<evidence type="ECO:0000313" key="2">
    <source>
        <dbReference type="EMBL" id="KLN33880.1"/>
    </source>
</evidence>
<name>A0A0H2KJV0_9MICO</name>
<dbReference type="InterPro" id="IPR058061">
    <property type="entry name" value="SCO4848-like"/>
</dbReference>
<feature type="transmembrane region" description="Helical" evidence="1">
    <location>
        <begin position="46"/>
        <end position="69"/>
    </location>
</feature>
<reference evidence="2 3" key="1">
    <citation type="submission" date="2014-05" db="EMBL/GenBank/DDBJ databases">
        <title>Cellulosimicrobium funkei U11 genome.</title>
        <authorList>
            <person name="Hu C."/>
            <person name="Gong Y."/>
            <person name="Wan W."/>
            <person name="Jiang M."/>
        </authorList>
    </citation>
    <scope>NUCLEOTIDE SEQUENCE [LARGE SCALE GENOMIC DNA]</scope>
    <source>
        <strain evidence="2 3">U11</strain>
    </source>
</reference>
<dbReference type="Proteomes" id="UP000035265">
    <property type="component" value="Unassembled WGS sequence"/>
</dbReference>
<gene>
    <name evidence="2" type="ORF">FB00_15155</name>
</gene>
<keyword evidence="1" id="KW-0812">Transmembrane</keyword>
<evidence type="ECO:0000313" key="3">
    <source>
        <dbReference type="Proteomes" id="UP000035265"/>
    </source>
</evidence>
<keyword evidence="3" id="KW-1185">Reference proteome</keyword>
<sequence>MELPVAWSVVLLVTAAWNLLIWPRFLQRIAKDPRARDADGRATRFLTVHVALIAVSLVLALAVGVLGVLTLV</sequence>
<dbReference type="AlphaFoldDB" id="A0A0H2KJV0"/>
<organism evidence="2 3">
    <name type="scientific">Cellulosimicrobium funkei</name>
    <dbReference type="NCBI Taxonomy" id="264251"/>
    <lineage>
        <taxon>Bacteria</taxon>
        <taxon>Bacillati</taxon>
        <taxon>Actinomycetota</taxon>
        <taxon>Actinomycetes</taxon>
        <taxon>Micrococcales</taxon>
        <taxon>Promicromonosporaceae</taxon>
        <taxon>Cellulosimicrobium</taxon>
    </lineage>
</organism>
<accession>A0A0H2KJV0</accession>
<dbReference type="NCBIfam" id="NF046117">
    <property type="entry name" value="SCO4848_fam"/>
    <property type="match status" value="1"/>
</dbReference>
<protein>
    <submittedName>
        <fullName evidence="2">Membrane protein</fullName>
    </submittedName>
</protein>
<dbReference type="STRING" id="264251.FB00_15155"/>
<keyword evidence="1" id="KW-1133">Transmembrane helix</keyword>
<dbReference type="EMBL" id="JNBQ01000024">
    <property type="protein sequence ID" value="KLN33880.1"/>
    <property type="molecule type" value="Genomic_DNA"/>
</dbReference>
<dbReference type="Pfam" id="PF26606">
    <property type="entry name" value="SCO4848"/>
    <property type="match status" value="1"/>
</dbReference>
<keyword evidence="1" id="KW-0472">Membrane</keyword>
<feature type="transmembrane region" description="Helical" evidence="1">
    <location>
        <begin position="6"/>
        <end position="25"/>
    </location>
</feature>
<evidence type="ECO:0000256" key="1">
    <source>
        <dbReference type="SAM" id="Phobius"/>
    </source>
</evidence>
<dbReference type="RefSeq" id="WP_047233704.1">
    <property type="nucleotide sequence ID" value="NZ_JNBQ01000024.1"/>
</dbReference>
<proteinExistence type="predicted"/>